<comment type="caution">
    <text evidence="1">The sequence shown here is derived from an EMBL/GenBank/DDBJ whole genome shotgun (WGS) entry which is preliminary data.</text>
</comment>
<dbReference type="EMBL" id="VSSQ01013412">
    <property type="protein sequence ID" value="MPM51430.1"/>
    <property type="molecule type" value="Genomic_DNA"/>
</dbReference>
<dbReference type="InterPro" id="IPR036390">
    <property type="entry name" value="WH_DNA-bd_sf"/>
</dbReference>
<dbReference type="AlphaFoldDB" id="A0A645AE34"/>
<protein>
    <submittedName>
        <fullName evidence="1">Uncharacterized protein</fullName>
    </submittedName>
</protein>
<dbReference type="Gene3D" id="1.10.10.10">
    <property type="entry name" value="Winged helix-like DNA-binding domain superfamily/Winged helix DNA-binding domain"/>
    <property type="match status" value="1"/>
</dbReference>
<proteinExistence type="predicted"/>
<accession>A0A645AE34</accession>
<organism evidence="1">
    <name type="scientific">bioreactor metagenome</name>
    <dbReference type="NCBI Taxonomy" id="1076179"/>
    <lineage>
        <taxon>unclassified sequences</taxon>
        <taxon>metagenomes</taxon>
        <taxon>ecological metagenomes</taxon>
    </lineage>
</organism>
<sequence length="325" mass="37970">MQLFEKKLRQTIDEQVQIKPWKESEKIPLYFLEFYKMYEITLLGVTFLLAKEVRSPASTNALKKHAIRLCSLTDLPVAFLFKSLSRYRMQSMLSNRIPFMLEDAQMFLPFLGINVKQPKECIQKVEKGKFSPSTQLAYLYFLYRENVEMNATRLAKELNVTTMTASRALQHLYEVELVQCRISGKTGRSKEYRKIEDPQFFKRGKEFLCSPVKQIVNVRHLPDTSLLAGLEALAQLTMINGPEYSIRAIGQDQFSYMQETIVRDEAMVKDMKLAELQIWAYDPLLFSVDGHVDPLSLYLSLMDVKDERVDIALEDMLRRQRWYTD</sequence>
<dbReference type="InterPro" id="IPR036388">
    <property type="entry name" value="WH-like_DNA-bd_sf"/>
</dbReference>
<gene>
    <name evidence="1" type="ORF">SDC9_98179</name>
</gene>
<name>A0A645AE34_9ZZZZ</name>
<evidence type="ECO:0000313" key="1">
    <source>
        <dbReference type="EMBL" id="MPM51430.1"/>
    </source>
</evidence>
<reference evidence="1" key="1">
    <citation type="submission" date="2019-08" db="EMBL/GenBank/DDBJ databases">
        <authorList>
            <person name="Kucharzyk K."/>
            <person name="Murdoch R.W."/>
            <person name="Higgins S."/>
            <person name="Loffler F."/>
        </authorList>
    </citation>
    <scope>NUCLEOTIDE SEQUENCE</scope>
</reference>
<dbReference type="SUPFAM" id="SSF46785">
    <property type="entry name" value="Winged helix' DNA-binding domain"/>
    <property type="match status" value="1"/>
</dbReference>